<accession>A0A195DWR5</accession>
<organism evidence="2 3">
    <name type="scientific">Trachymyrmex cornetzi</name>
    <dbReference type="NCBI Taxonomy" id="471704"/>
    <lineage>
        <taxon>Eukaryota</taxon>
        <taxon>Metazoa</taxon>
        <taxon>Ecdysozoa</taxon>
        <taxon>Arthropoda</taxon>
        <taxon>Hexapoda</taxon>
        <taxon>Insecta</taxon>
        <taxon>Pterygota</taxon>
        <taxon>Neoptera</taxon>
        <taxon>Endopterygota</taxon>
        <taxon>Hymenoptera</taxon>
        <taxon>Apocrita</taxon>
        <taxon>Aculeata</taxon>
        <taxon>Formicoidea</taxon>
        <taxon>Formicidae</taxon>
        <taxon>Myrmicinae</taxon>
        <taxon>Trachymyrmex</taxon>
    </lineage>
</organism>
<dbReference type="EMBL" id="KQ980167">
    <property type="protein sequence ID" value="KYN17350.1"/>
    <property type="molecule type" value="Genomic_DNA"/>
</dbReference>
<gene>
    <name evidence="2" type="ORF">ALC57_10326</name>
</gene>
<evidence type="ECO:0000256" key="1">
    <source>
        <dbReference type="SAM" id="MobiDB-lite"/>
    </source>
</evidence>
<feature type="region of interest" description="Disordered" evidence="1">
    <location>
        <begin position="198"/>
        <end position="221"/>
    </location>
</feature>
<dbReference type="Proteomes" id="UP000078492">
    <property type="component" value="Unassembled WGS sequence"/>
</dbReference>
<evidence type="ECO:0000313" key="2">
    <source>
        <dbReference type="EMBL" id="KYN17350.1"/>
    </source>
</evidence>
<keyword evidence="3" id="KW-1185">Reference proteome</keyword>
<name>A0A195DWR5_9HYME</name>
<sequence>MLPACMAPEDEEMMMESRKAEDEETWRKVSVVAVYSVTATCDNNWSTAKNHFGHIVHKEIRCGFSGPQPRETGYCRCRLSKPLITCFANAALGIALMMSPKYWINKLLHVKPLYLAKENSLLKTNFASNASWNFADNEVHASRFQSTARASREMSVNAARHQGHEYALGALKEVRNNYPDQTKRTKNDVSRELKHEARALKGKQRGRRQGNKNVSAPSPTGGSNFLHEFPLVFTIVSTRLR</sequence>
<proteinExistence type="predicted"/>
<evidence type="ECO:0000313" key="3">
    <source>
        <dbReference type="Proteomes" id="UP000078492"/>
    </source>
</evidence>
<protein>
    <submittedName>
        <fullName evidence="2">Uncharacterized protein</fullName>
    </submittedName>
</protein>
<feature type="compositionally biased region" description="Polar residues" evidence="1">
    <location>
        <begin position="211"/>
        <end position="221"/>
    </location>
</feature>
<dbReference type="AlphaFoldDB" id="A0A195DWR5"/>
<reference evidence="2 3" key="1">
    <citation type="submission" date="2015-09" db="EMBL/GenBank/DDBJ databases">
        <title>Trachymyrmex cornetzi WGS genome.</title>
        <authorList>
            <person name="Nygaard S."/>
            <person name="Hu H."/>
            <person name="Boomsma J."/>
            <person name="Zhang G."/>
        </authorList>
    </citation>
    <scope>NUCLEOTIDE SEQUENCE [LARGE SCALE GENOMIC DNA]</scope>
    <source>
        <strain evidence="2">Tcor2-1</strain>
        <tissue evidence="2">Whole body</tissue>
    </source>
</reference>
<feature type="compositionally biased region" description="Basic residues" evidence="1">
    <location>
        <begin position="200"/>
        <end position="210"/>
    </location>
</feature>